<evidence type="ECO:0000256" key="2">
    <source>
        <dbReference type="SAM" id="Phobius"/>
    </source>
</evidence>
<proteinExistence type="predicted"/>
<feature type="transmembrane region" description="Helical" evidence="2">
    <location>
        <begin position="7"/>
        <end position="25"/>
    </location>
</feature>
<feature type="transmembrane region" description="Helical" evidence="2">
    <location>
        <begin position="179"/>
        <end position="201"/>
    </location>
</feature>
<keyword evidence="2" id="KW-0472">Membrane</keyword>
<dbReference type="InterPro" id="IPR013103">
    <property type="entry name" value="RVT_2"/>
</dbReference>
<dbReference type="GO" id="GO:0003676">
    <property type="term" value="F:nucleic acid binding"/>
    <property type="evidence" value="ECO:0007669"/>
    <property type="project" value="InterPro"/>
</dbReference>
<organism evidence="4 5">
    <name type="scientific">Thalassiosira oceanica</name>
    <name type="common">Marine diatom</name>
    <dbReference type="NCBI Taxonomy" id="159749"/>
    <lineage>
        <taxon>Eukaryota</taxon>
        <taxon>Sar</taxon>
        <taxon>Stramenopiles</taxon>
        <taxon>Ochrophyta</taxon>
        <taxon>Bacillariophyta</taxon>
        <taxon>Coscinodiscophyceae</taxon>
        <taxon>Thalassiosirophycidae</taxon>
        <taxon>Thalassiosirales</taxon>
        <taxon>Thalassiosiraceae</taxon>
        <taxon>Thalassiosira</taxon>
    </lineage>
</organism>
<evidence type="ECO:0000256" key="1">
    <source>
        <dbReference type="SAM" id="MobiDB-lite"/>
    </source>
</evidence>
<keyword evidence="5" id="KW-1185">Reference proteome</keyword>
<dbReference type="Proteomes" id="UP000266841">
    <property type="component" value="Unassembled WGS sequence"/>
</dbReference>
<feature type="region of interest" description="Disordered" evidence="1">
    <location>
        <begin position="955"/>
        <end position="991"/>
    </location>
</feature>
<dbReference type="SUPFAM" id="SSF53098">
    <property type="entry name" value="Ribonuclease H-like"/>
    <property type="match status" value="1"/>
</dbReference>
<dbReference type="Pfam" id="PF07727">
    <property type="entry name" value="RVT_2"/>
    <property type="match status" value="1"/>
</dbReference>
<dbReference type="InterPro" id="IPR012337">
    <property type="entry name" value="RNaseH-like_sf"/>
</dbReference>
<protein>
    <recommendedName>
        <fullName evidence="3">Reverse transcriptase Ty1/copia-type domain-containing protein</fullName>
    </recommendedName>
</protein>
<feature type="region of interest" description="Disordered" evidence="1">
    <location>
        <begin position="639"/>
        <end position="662"/>
    </location>
</feature>
<feature type="domain" description="Reverse transcriptase Ty1/copia-type" evidence="3">
    <location>
        <begin position="1158"/>
        <end position="1393"/>
    </location>
</feature>
<sequence length="1527" mass="172055">MSKLDILTVMVGFLLRIAFLILQFASPLADYWLNPFVSSRLCHDVASWCGYIGLELSMWVVYVVYCIAEHAMVLPYRIPGVSILYRAVVFWVSFYLSILRDPGGRSIIQILSDPTYSQHGPSRISRKKSKAERRDQPSRSPTRFLRAALTPAYRHDPLGLARVHDNLLERQPTLPQNRFLWVVATIVMTGITGWIIASGVARLQLRLLRRRLGLSSSEGEVTHSEGVMTRSEGVVPAPSRLRRRRTPRGSRWQRLPVRSRKKGRKRAQMRPRRHTCLANSLAEDSNGPVNFDSDGITFIIDNSATVIMCNDRSMFPGELRKVRSAVETAYGVGVSTYVGTIRIRLTTDEGISMTYDIEGAVYDPKSNFNILGVPCLAAHFAKDELGDQAFEGDQFDEGTHIHSRATRSTLTWDHGKHQRSFMHGTSNLPELALNTGEGYFQAFCTRVEIFYRDKIHYAFSSSRTFEPEDELDDEDLETMVFEDQDEPQVIGDFELGTNLVYTDGQGGVESVVYEGESSTGSQHVVRRADGSTIFVYSSNLKLQDQTDLTSLPTTPLDYCKEVGKTVTKKEASRLAYPQQLSPLQQELLSWHFRLHHLPFWRIFLLCEAGYLPKRLLKCKGKEPLCVACQFGQAHRRPWRVKGKKSGSIRDGKESKPGEGTSVDQIVSAQPGLVPIMEGDHTTDRIWGATAFCDHVSNFVYVHLMRNFTLEETLLAKKAYEKVMAQAGWAVKAYRGDNGRFADAGWLQACNEKDQTPTYCGVGAHHQNGIIENRIKQLTNTARTLLLHAMRMWPGLIDSMFWPFALKAAADRINALHLNPDGKSTPESKLHNVELSDLPVKNFQTLFCPVYVLDHRLHQAGSIGPPKWEPRSRVGIYMGHSPFHAGNVALVFNIKTGRVSPQYHVVFDSDFTTVPFMERGEEPPNWADLCRYLSESFREEAVSLADEWLSTSKTENIDQGTCGTRPPNDVVRSSAKKGAQSPPFSPVVPQAVMSPSEPHRAAESKPKLYLQTASKLTTGQLKLPERINLSDVGRRRSKRIQEQKEGHKAKKAKAHVTFGSRVKGAISMFALVCNVAQPTMPCHPISPTATFYERCINRFDEANELIDGTLNEMHLFAFAAKTGSNETYTFRQVLNQPDLPDFITAMEKEIRDHEERGHWTIVERSSIPATAKTIKAIWSFKRKRFPDGRLNKHKARLCAHGGMQKWGENYWETYSPVVNAMTVKLLLVLAKIHGLESKSIDFVLAFPQADLDTDIWMEFPQGVEPEGEPGGERKYVVKLNKSLYGLKQASFNWFEKLKSALVDRNFTPSKVDPCLYLKRGMAVLTYVDDCIIIGESMTDIDNFIQSLATGDENFTLTDEGSIDKFLGIEITDRGNGTFEMSQPFLIQRIIDELGIGVLGDEIKTRDRTPASSVILDKGLGDKPRERDWKYRTVVGMLSYLQANSRPDTSMATHQTARFCSDPKRSHERAVIRIGKYLRGTAKRGIIFEPKKSMGLECYVDADFAGGWNELNALDADGLYSFEYDVFHM</sequence>
<feature type="transmembrane region" description="Helical" evidence="2">
    <location>
        <begin position="45"/>
        <end position="68"/>
    </location>
</feature>
<dbReference type="OrthoDB" id="165748at2759"/>
<evidence type="ECO:0000313" key="5">
    <source>
        <dbReference type="Proteomes" id="UP000266841"/>
    </source>
</evidence>
<feature type="compositionally biased region" description="Basic and acidic residues" evidence="1">
    <location>
        <begin position="647"/>
        <end position="656"/>
    </location>
</feature>
<dbReference type="Gene3D" id="3.30.420.10">
    <property type="entry name" value="Ribonuclease H-like superfamily/Ribonuclease H"/>
    <property type="match status" value="1"/>
</dbReference>
<comment type="caution">
    <text evidence="4">The sequence shown here is derived from an EMBL/GenBank/DDBJ whole genome shotgun (WGS) entry which is preliminary data.</text>
</comment>
<gene>
    <name evidence="4" type="ORF">THAOC_34778</name>
</gene>
<keyword evidence="2" id="KW-0812">Transmembrane</keyword>
<reference evidence="4 5" key="1">
    <citation type="journal article" date="2012" name="Genome Biol.">
        <title>Genome and low-iron response of an oceanic diatom adapted to chronic iron limitation.</title>
        <authorList>
            <person name="Lommer M."/>
            <person name="Specht M."/>
            <person name="Roy A.S."/>
            <person name="Kraemer L."/>
            <person name="Andreson R."/>
            <person name="Gutowska M.A."/>
            <person name="Wolf J."/>
            <person name="Bergner S.V."/>
            <person name="Schilhabel M.B."/>
            <person name="Klostermeier U.C."/>
            <person name="Beiko R.G."/>
            <person name="Rosenstiel P."/>
            <person name="Hippler M."/>
            <person name="Laroche J."/>
        </authorList>
    </citation>
    <scope>NUCLEOTIDE SEQUENCE [LARGE SCALE GENOMIC DNA]</scope>
    <source>
        <strain evidence="4 5">CCMP1005</strain>
    </source>
</reference>
<keyword evidence="2" id="KW-1133">Transmembrane helix</keyword>
<evidence type="ECO:0000259" key="3">
    <source>
        <dbReference type="Pfam" id="PF07727"/>
    </source>
</evidence>
<dbReference type="InterPro" id="IPR036397">
    <property type="entry name" value="RNaseH_sf"/>
</dbReference>
<dbReference type="EMBL" id="AGNL01047685">
    <property type="protein sequence ID" value="EJK46548.1"/>
    <property type="molecule type" value="Genomic_DNA"/>
</dbReference>
<feature type="region of interest" description="Disordered" evidence="1">
    <location>
        <begin position="115"/>
        <end position="141"/>
    </location>
</feature>
<name>K0R1Z1_THAOC</name>
<dbReference type="eggNOG" id="KOG0017">
    <property type="taxonomic scope" value="Eukaryota"/>
</dbReference>
<evidence type="ECO:0000313" key="4">
    <source>
        <dbReference type="EMBL" id="EJK46548.1"/>
    </source>
</evidence>
<dbReference type="PANTHER" id="PTHR11439:SF467">
    <property type="entry name" value="INTEGRASE CATALYTIC DOMAIN-CONTAINING PROTEIN"/>
    <property type="match status" value="1"/>
</dbReference>
<dbReference type="PANTHER" id="PTHR11439">
    <property type="entry name" value="GAG-POL-RELATED RETROTRANSPOSON"/>
    <property type="match status" value="1"/>
</dbReference>
<accession>K0R1Z1</accession>